<evidence type="ECO:0000256" key="4">
    <source>
        <dbReference type="SAM" id="MobiDB-lite"/>
    </source>
</evidence>
<feature type="transmembrane region" description="Helical" evidence="5">
    <location>
        <begin position="102"/>
        <end position="125"/>
    </location>
</feature>
<keyword evidence="5" id="KW-0812">Transmembrane</keyword>
<dbReference type="InterPro" id="IPR032098">
    <property type="entry name" value="Acyltransf_C"/>
</dbReference>
<name>E5AAV7_LEPMJ</name>
<dbReference type="Pfam" id="PF01553">
    <property type="entry name" value="Acyltransferase"/>
    <property type="match status" value="1"/>
</dbReference>
<reference evidence="8" key="1">
    <citation type="journal article" date="2011" name="Nat. Commun.">
        <title>Effector diversification within compartments of the Leptosphaeria maculans genome affected by Repeat-Induced Point mutations.</title>
        <authorList>
            <person name="Rouxel T."/>
            <person name="Grandaubert J."/>
            <person name="Hane J.K."/>
            <person name="Hoede C."/>
            <person name="van de Wouw A.P."/>
            <person name="Couloux A."/>
            <person name="Dominguez V."/>
            <person name="Anthouard V."/>
            <person name="Bally P."/>
            <person name="Bourras S."/>
            <person name="Cozijnsen A.J."/>
            <person name="Ciuffetti L.M."/>
            <person name="Degrave A."/>
            <person name="Dilmaghani A."/>
            <person name="Duret L."/>
            <person name="Fudal I."/>
            <person name="Goodwin S.B."/>
            <person name="Gout L."/>
            <person name="Glaser N."/>
            <person name="Linglin J."/>
            <person name="Kema G.H.J."/>
            <person name="Lapalu N."/>
            <person name="Lawrence C.B."/>
            <person name="May K."/>
            <person name="Meyer M."/>
            <person name="Ollivier B."/>
            <person name="Poulain J."/>
            <person name="Schoch C.L."/>
            <person name="Simon A."/>
            <person name="Spatafora J.W."/>
            <person name="Stachowiak A."/>
            <person name="Turgeon B.G."/>
            <person name="Tyler B.M."/>
            <person name="Vincent D."/>
            <person name="Weissenbach J."/>
            <person name="Amselem J."/>
            <person name="Quesneville H."/>
            <person name="Oliver R.P."/>
            <person name="Wincker P."/>
            <person name="Balesdent M.-H."/>
            <person name="Howlett B.J."/>
        </authorList>
    </citation>
    <scope>NUCLEOTIDE SEQUENCE [LARGE SCALE GENOMIC DNA]</scope>
    <source>
        <strain evidence="8">JN3 / isolate v23.1.3 / race Av1-4-5-6-7-8</strain>
    </source>
</reference>
<dbReference type="FunCoup" id="E5AAV7">
    <property type="interactions" value="322"/>
</dbReference>
<feature type="domain" description="Phospholipid/glycerol acyltransferase" evidence="6">
    <location>
        <begin position="157"/>
        <end position="289"/>
    </location>
</feature>
<feature type="transmembrane region" description="Helical" evidence="5">
    <location>
        <begin position="70"/>
        <end position="90"/>
    </location>
</feature>
<sequence length="451" mass="50879">MATNGLKQRYPPGSVPVIEKLKAQRTRHSTPTASTASTESTEEKGAASSIPPPHPRGEIKHGAFKQAIRMALFALYFSSSILAISVTQYIGAPLYLYSKDLFYAWMAMTKQHFGIVSATMTYWWAPTTVRISGDASVRGQMRKTADGRLECDFPERIVLISNHQIYTDWVYLWWMAYTADMHGHLYIILKESIKYIPIIGTGMMLYGFIFLSRKWATDKERFQYRLKKLSTSHAGPLSGTPGLDPMWLLIFPEGTNLSTNGRVASKKWADKNGIPDLRHALLPRSTGLSFCLQELKDTVEYMYDCTLAYEGVPAGQYGQDIFTLRGTYFQGRSPASVNLHLRRFRIADIPLHDETVFAAWLLARFREKDDLLQYFVDHQRFPADEGESFDQSADGGKGAVVRGAGWIETEVRPARWWEWIQVFVPTAAAALVVNVAVKMVRLVSRLLRGGA</sequence>
<feature type="transmembrane region" description="Helical" evidence="5">
    <location>
        <begin position="169"/>
        <end position="189"/>
    </location>
</feature>
<evidence type="ECO:0000313" key="8">
    <source>
        <dbReference type="Proteomes" id="UP000002668"/>
    </source>
</evidence>
<evidence type="ECO:0000256" key="2">
    <source>
        <dbReference type="ARBA" id="ARBA00022679"/>
    </source>
</evidence>
<dbReference type="InParanoid" id="E5AAV7"/>
<dbReference type="Proteomes" id="UP000002668">
    <property type="component" value="Genome"/>
</dbReference>
<protein>
    <recommendedName>
        <fullName evidence="6">Phospholipid/glycerol acyltransferase domain-containing protein</fullName>
    </recommendedName>
</protein>
<accession>E5AAV7</accession>
<dbReference type="GO" id="GO:0036149">
    <property type="term" value="P:phosphatidylinositol acyl-chain remodeling"/>
    <property type="evidence" value="ECO:0007669"/>
    <property type="project" value="TreeGrafter"/>
</dbReference>
<dbReference type="PANTHER" id="PTHR10983">
    <property type="entry name" value="1-ACYLGLYCEROL-3-PHOSPHATE ACYLTRANSFERASE-RELATED"/>
    <property type="match status" value="1"/>
</dbReference>
<evidence type="ECO:0000259" key="6">
    <source>
        <dbReference type="SMART" id="SM00563"/>
    </source>
</evidence>
<dbReference type="EMBL" id="FP929138">
    <property type="protein sequence ID" value="CBY00798.1"/>
    <property type="molecule type" value="Genomic_DNA"/>
</dbReference>
<feature type="transmembrane region" description="Helical" evidence="5">
    <location>
        <begin position="195"/>
        <end position="212"/>
    </location>
</feature>
<evidence type="ECO:0000256" key="3">
    <source>
        <dbReference type="ARBA" id="ARBA00023315"/>
    </source>
</evidence>
<dbReference type="GeneID" id="13290411"/>
<comment type="similarity">
    <text evidence="1">Belongs to the 1-acyl-sn-glycerol-3-phosphate acyltransferase family.</text>
</comment>
<dbReference type="PANTHER" id="PTHR10983:SF16">
    <property type="entry name" value="LYSOCARDIOLIPIN ACYLTRANSFERASE 1"/>
    <property type="match status" value="1"/>
</dbReference>
<dbReference type="CDD" id="cd07990">
    <property type="entry name" value="LPLAT_LCLAT1-like"/>
    <property type="match status" value="1"/>
</dbReference>
<dbReference type="InterPro" id="IPR002123">
    <property type="entry name" value="Plipid/glycerol_acylTrfase"/>
</dbReference>
<keyword evidence="2" id="KW-0808">Transferase</keyword>
<dbReference type="VEuPathDB" id="FungiDB:LEMA_P019280.1"/>
<dbReference type="SMART" id="SM00563">
    <property type="entry name" value="PlsC"/>
    <property type="match status" value="1"/>
</dbReference>
<dbReference type="SUPFAM" id="SSF69593">
    <property type="entry name" value="Glycerol-3-phosphate (1)-acyltransferase"/>
    <property type="match status" value="1"/>
</dbReference>
<evidence type="ECO:0000256" key="5">
    <source>
        <dbReference type="SAM" id="Phobius"/>
    </source>
</evidence>
<gene>
    <name evidence="7" type="ORF">LEMA_P019280.1</name>
</gene>
<dbReference type="AlphaFoldDB" id="E5AAV7"/>
<dbReference type="OMA" id="RMVMIAN"/>
<keyword evidence="8" id="KW-1185">Reference proteome</keyword>
<evidence type="ECO:0000256" key="1">
    <source>
        <dbReference type="ARBA" id="ARBA00008655"/>
    </source>
</evidence>
<dbReference type="STRING" id="985895.E5AAV7"/>
<dbReference type="eggNOG" id="KOG1505">
    <property type="taxonomic scope" value="Eukaryota"/>
</dbReference>
<dbReference type="OrthoDB" id="189226at2759"/>
<evidence type="ECO:0000313" key="7">
    <source>
        <dbReference type="EMBL" id="CBY00798.1"/>
    </source>
</evidence>
<dbReference type="Pfam" id="PF16076">
    <property type="entry name" value="Acyltransf_C"/>
    <property type="match status" value="1"/>
</dbReference>
<feature type="compositionally biased region" description="Low complexity" evidence="4">
    <location>
        <begin position="29"/>
        <end position="39"/>
    </location>
</feature>
<dbReference type="HOGENOM" id="CLU_041844_3_2_1"/>
<dbReference type="GO" id="GO:0005783">
    <property type="term" value="C:endoplasmic reticulum"/>
    <property type="evidence" value="ECO:0007669"/>
    <property type="project" value="TreeGrafter"/>
</dbReference>
<keyword evidence="5" id="KW-1133">Transmembrane helix</keyword>
<keyword evidence="5" id="KW-0472">Membrane</keyword>
<organism evidence="8">
    <name type="scientific">Leptosphaeria maculans (strain JN3 / isolate v23.1.3 / race Av1-4-5-6-7-8)</name>
    <name type="common">Blackleg fungus</name>
    <name type="synonym">Phoma lingam</name>
    <dbReference type="NCBI Taxonomy" id="985895"/>
    <lineage>
        <taxon>Eukaryota</taxon>
        <taxon>Fungi</taxon>
        <taxon>Dikarya</taxon>
        <taxon>Ascomycota</taxon>
        <taxon>Pezizomycotina</taxon>
        <taxon>Dothideomycetes</taxon>
        <taxon>Pleosporomycetidae</taxon>
        <taxon>Pleosporales</taxon>
        <taxon>Pleosporineae</taxon>
        <taxon>Leptosphaeriaceae</taxon>
        <taxon>Plenodomus</taxon>
        <taxon>Plenodomus lingam/Leptosphaeria maculans species complex</taxon>
    </lineage>
</organism>
<feature type="region of interest" description="Disordered" evidence="4">
    <location>
        <begin position="1"/>
        <end position="58"/>
    </location>
</feature>
<proteinExistence type="inferred from homology"/>
<keyword evidence="3" id="KW-0012">Acyltransferase</keyword>
<dbReference type="GO" id="GO:0016746">
    <property type="term" value="F:acyltransferase activity"/>
    <property type="evidence" value="ECO:0007669"/>
    <property type="project" value="UniProtKB-KW"/>
</dbReference>